<reference evidence="2 3" key="1">
    <citation type="submission" date="2019-08" db="EMBL/GenBank/DDBJ databases">
        <title>Phlebobacter frassis gen. nov. sp. nov., a new member of family Sphingobacteriaceae isolated from sand fly rearing media.</title>
        <authorList>
            <person name="Kakumanu M.L."/>
            <person name="Marayati B.F."/>
            <person name="Wada-Katsumata A."/>
            <person name="Wasserberg G."/>
            <person name="Schal C."/>
            <person name="Apperson C.S."/>
            <person name="Ponnusamy L."/>
        </authorList>
    </citation>
    <scope>NUCLEOTIDE SEQUENCE [LARGE SCALE GENOMIC DNA]</scope>
    <source>
        <strain evidence="2 3">SSI9</strain>
    </source>
</reference>
<evidence type="ECO:0000313" key="3">
    <source>
        <dbReference type="Proteomes" id="UP000322362"/>
    </source>
</evidence>
<keyword evidence="1" id="KW-0732">Signal</keyword>
<organism evidence="2 3">
    <name type="scientific">Sphingobacterium phlebotomi</name>
    <dbReference type="NCBI Taxonomy" id="2605433"/>
    <lineage>
        <taxon>Bacteria</taxon>
        <taxon>Pseudomonadati</taxon>
        <taxon>Bacteroidota</taxon>
        <taxon>Sphingobacteriia</taxon>
        <taxon>Sphingobacteriales</taxon>
        <taxon>Sphingobacteriaceae</taxon>
        <taxon>Sphingobacterium</taxon>
    </lineage>
</organism>
<dbReference type="InterPro" id="IPR029050">
    <property type="entry name" value="Immunoprotect_excell_Ig-like"/>
</dbReference>
<proteinExistence type="predicted"/>
<keyword evidence="3" id="KW-1185">Reference proteome</keyword>
<dbReference type="AlphaFoldDB" id="A0A5D4H526"/>
<comment type="caution">
    <text evidence="2">The sequence shown here is derived from an EMBL/GenBank/DDBJ whole genome shotgun (WGS) entry which is preliminary data.</text>
</comment>
<evidence type="ECO:0008006" key="4">
    <source>
        <dbReference type="Google" id="ProtNLM"/>
    </source>
</evidence>
<dbReference type="Proteomes" id="UP000322362">
    <property type="component" value="Unassembled WGS sequence"/>
</dbReference>
<evidence type="ECO:0000256" key="1">
    <source>
        <dbReference type="ARBA" id="ARBA00022729"/>
    </source>
</evidence>
<name>A0A5D4H526_9SPHI</name>
<dbReference type="RefSeq" id="WP_148920411.1">
    <property type="nucleotide sequence ID" value="NZ_VTAV01000014.1"/>
</dbReference>
<dbReference type="PROSITE" id="PS51257">
    <property type="entry name" value="PROKAR_LIPOPROTEIN"/>
    <property type="match status" value="1"/>
</dbReference>
<evidence type="ECO:0000313" key="2">
    <source>
        <dbReference type="EMBL" id="TYR33910.1"/>
    </source>
</evidence>
<accession>A0A5D4H526</accession>
<sequence>MNKILLLLFSVFVVSCVTLKVNNSKIEGIDDFDITIYKVNSIHNQAGWGTRLVPAKGHTFLRLHLAIKNVSNETKQIDVDSLYLCHQASMTKYPLVGAYLPSAINLETKSTKKIKPNKSIERVLLFSFPKKQNPDFVLYKDKLIPLGISY</sequence>
<dbReference type="EMBL" id="VTAV01000014">
    <property type="protein sequence ID" value="TYR33910.1"/>
    <property type="molecule type" value="Genomic_DNA"/>
</dbReference>
<dbReference type="Gene3D" id="2.60.40.1240">
    <property type="match status" value="1"/>
</dbReference>
<gene>
    <name evidence="2" type="ORF">FXV77_16865</name>
</gene>
<protein>
    <recommendedName>
        <fullName evidence="4">DUF4352 domain-containing protein</fullName>
    </recommendedName>
</protein>